<feature type="domain" description="Cullin N-terminal" evidence="2">
    <location>
        <begin position="19"/>
        <end position="302"/>
    </location>
</feature>
<dbReference type="Pfam" id="PF00888">
    <property type="entry name" value="Cullin"/>
    <property type="match status" value="1"/>
</dbReference>
<evidence type="ECO:0000259" key="2">
    <source>
        <dbReference type="Pfam" id="PF00888"/>
    </source>
</evidence>
<dbReference type="Proteomes" id="UP000240883">
    <property type="component" value="Unassembled WGS sequence"/>
</dbReference>
<gene>
    <name evidence="3" type="ORF">BS50DRAFT_625506</name>
</gene>
<evidence type="ECO:0000256" key="1">
    <source>
        <dbReference type="ARBA" id="ARBA00006019"/>
    </source>
</evidence>
<organism evidence="3 4">
    <name type="scientific">Corynespora cassiicola Philippines</name>
    <dbReference type="NCBI Taxonomy" id="1448308"/>
    <lineage>
        <taxon>Eukaryota</taxon>
        <taxon>Fungi</taxon>
        <taxon>Dikarya</taxon>
        <taxon>Ascomycota</taxon>
        <taxon>Pezizomycotina</taxon>
        <taxon>Dothideomycetes</taxon>
        <taxon>Pleosporomycetidae</taxon>
        <taxon>Pleosporales</taxon>
        <taxon>Corynesporascaceae</taxon>
        <taxon>Corynespora</taxon>
    </lineage>
</organism>
<dbReference type="STRING" id="1448308.A0A2T2N765"/>
<dbReference type="AlphaFoldDB" id="A0A2T2N765"/>
<dbReference type="EMBL" id="KZ678145">
    <property type="protein sequence ID" value="PSN61249.1"/>
    <property type="molecule type" value="Genomic_DNA"/>
</dbReference>
<sequence length="337" mass="39606">MPPKKIIRGHEGADSSLESLRGKIEFILRNGYIDERESFEDLYRESYRIVLAGRAKKYHDMMTEVIYKELISRFESLIKRALGVLIPAWATKKETLTSFGSGTEIEFFTALEDFGKESTFIFSVISEITEYLDMAYRRDKRLPYTFPIGCNIFRKIYQEQVFVIDATESTLQDLTLNWIMREIERNRNQEMANIQLLRLTVQFLKSISEGAPSSHETPYSICEDIFLRNSEKFYQEEANAWLKHWRQDAYFQQACRRIEDDWNWCLPIFGKISTNKISNIMENQFISQQKEQLLGLGASVDAIKWLQNEGEIIRSRALTSQPEIPEATWSFSRKLYR</sequence>
<dbReference type="GO" id="GO:0006511">
    <property type="term" value="P:ubiquitin-dependent protein catabolic process"/>
    <property type="evidence" value="ECO:0007669"/>
    <property type="project" value="InterPro"/>
</dbReference>
<evidence type="ECO:0000313" key="4">
    <source>
        <dbReference type="Proteomes" id="UP000240883"/>
    </source>
</evidence>
<name>A0A2T2N765_CORCC</name>
<dbReference type="InterPro" id="IPR016159">
    <property type="entry name" value="Cullin_repeat-like_dom_sf"/>
</dbReference>
<protein>
    <submittedName>
        <fullName evidence="3">Cullin repeat-containing protein</fullName>
    </submittedName>
</protein>
<dbReference type="OrthoDB" id="10577483at2759"/>
<dbReference type="PANTHER" id="PTHR11932">
    <property type="entry name" value="CULLIN"/>
    <property type="match status" value="1"/>
</dbReference>
<accession>A0A2T2N765</accession>
<dbReference type="InterPro" id="IPR045093">
    <property type="entry name" value="Cullin"/>
</dbReference>
<reference evidence="3 4" key="1">
    <citation type="journal article" date="2018" name="Front. Microbiol.">
        <title>Genome-Wide Analysis of Corynespora cassiicola Leaf Fall Disease Putative Effectors.</title>
        <authorList>
            <person name="Lopez D."/>
            <person name="Ribeiro S."/>
            <person name="Label P."/>
            <person name="Fumanal B."/>
            <person name="Venisse J.S."/>
            <person name="Kohler A."/>
            <person name="de Oliveira R.R."/>
            <person name="Labutti K."/>
            <person name="Lipzen A."/>
            <person name="Lail K."/>
            <person name="Bauer D."/>
            <person name="Ohm R.A."/>
            <person name="Barry K.W."/>
            <person name="Spatafora J."/>
            <person name="Grigoriev I.V."/>
            <person name="Martin F.M."/>
            <person name="Pujade-Renaud V."/>
        </authorList>
    </citation>
    <scope>NUCLEOTIDE SEQUENCE [LARGE SCALE GENOMIC DNA]</scope>
    <source>
        <strain evidence="3 4">Philippines</strain>
    </source>
</reference>
<comment type="similarity">
    <text evidence="1">Belongs to the cullin family.</text>
</comment>
<dbReference type="SUPFAM" id="SSF74788">
    <property type="entry name" value="Cullin repeat-like"/>
    <property type="match status" value="1"/>
</dbReference>
<dbReference type="Gene3D" id="1.20.1310.10">
    <property type="entry name" value="Cullin Repeats"/>
    <property type="match status" value="2"/>
</dbReference>
<dbReference type="InterPro" id="IPR001373">
    <property type="entry name" value="Cullin_N"/>
</dbReference>
<dbReference type="GO" id="GO:0031625">
    <property type="term" value="F:ubiquitin protein ligase binding"/>
    <property type="evidence" value="ECO:0007669"/>
    <property type="project" value="InterPro"/>
</dbReference>
<keyword evidence="4" id="KW-1185">Reference proteome</keyword>
<evidence type="ECO:0000313" key="3">
    <source>
        <dbReference type="EMBL" id="PSN61249.1"/>
    </source>
</evidence>
<proteinExistence type="inferred from homology"/>